<dbReference type="Gene3D" id="3.30.530.20">
    <property type="match status" value="1"/>
</dbReference>
<evidence type="ECO:0000313" key="4">
    <source>
        <dbReference type="Proteomes" id="UP000272474"/>
    </source>
</evidence>
<accession>A0A3A9YXR5</accession>
<evidence type="ECO:0000313" key="3">
    <source>
        <dbReference type="EMBL" id="RKN40434.1"/>
    </source>
</evidence>
<dbReference type="AlphaFoldDB" id="A0A3A9YXR5"/>
<evidence type="ECO:0000259" key="2">
    <source>
        <dbReference type="Pfam" id="PF08327"/>
    </source>
</evidence>
<organism evidence="3 4">
    <name type="scientific">Streptomyces hoynatensis</name>
    <dbReference type="NCBI Taxonomy" id="1141874"/>
    <lineage>
        <taxon>Bacteria</taxon>
        <taxon>Bacillati</taxon>
        <taxon>Actinomycetota</taxon>
        <taxon>Actinomycetes</taxon>
        <taxon>Kitasatosporales</taxon>
        <taxon>Streptomycetaceae</taxon>
        <taxon>Streptomyces</taxon>
    </lineage>
</organism>
<dbReference type="EMBL" id="RBAL01000010">
    <property type="protein sequence ID" value="RKN40434.1"/>
    <property type="molecule type" value="Genomic_DNA"/>
</dbReference>
<comment type="caution">
    <text evidence="3">The sequence shown here is derived from an EMBL/GenBank/DDBJ whole genome shotgun (WGS) entry which is preliminary data.</text>
</comment>
<dbReference type="SUPFAM" id="SSF55961">
    <property type="entry name" value="Bet v1-like"/>
    <property type="match status" value="1"/>
</dbReference>
<dbReference type="InterPro" id="IPR023393">
    <property type="entry name" value="START-like_dom_sf"/>
</dbReference>
<evidence type="ECO:0000256" key="1">
    <source>
        <dbReference type="ARBA" id="ARBA00006817"/>
    </source>
</evidence>
<reference evidence="3 4" key="1">
    <citation type="journal article" date="2014" name="Int. J. Syst. Evol. Microbiol.">
        <title>Streptomyces hoynatensis sp. nov., isolated from deep marine sediment.</title>
        <authorList>
            <person name="Veyisoglu A."/>
            <person name="Sahin N."/>
        </authorList>
    </citation>
    <scope>NUCLEOTIDE SEQUENCE [LARGE SCALE GENOMIC DNA]</scope>
    <source>
        <strain evidence="3 4">KCTC 29097</strain>
    </source>
</reference>
<comment type="similarity">
    <text evidence="1">Belongs to the AHA1 family.</text>
</comment>
<dbReference type="CDD" id="cd07814">
    <property type="entry name" value="SRPBCC_CalC_Aha1-like"/>
    <property type="match status" value="1"/>
</dbReference>
<gene>
    <name evidence="3" type="ORF">D7294_18475</name>
</gene>
<dbReference type="Proteomes" id="UP000272474">
    <property type="component" value="Unassembled WGS sequence"/>
</dbReference>
<proteinExistence type="inferred from homology"/>
<dbReference type="InterPro" id="IPR013538">
    <property type="entry name" value="ASHA1/2-like_C"/>
</dbReference>
<dbReference type="Pfam" id="PF08327">
    <property type="entry name" value="AHSA1"/>
    <property type="match status" value="1"/>
</dbReference>
<keyword evidence="4" id="KW-1185">Reference proteome</keyword>
<name>A0A3A9YXR5_9ACTN</name>
<dbReference type="RefSeq" id="WP_120681130.1">
    <property type="nucleotide sequence ID" value="NZ_RBAL01000010.1"/>
</dbReference>
<protein>
    <submittedName>
        <fullName evidence="3">SRPBCC domain-containing protein</fullName>
    </submittedName>
</protein>
<sequence length="252" mass="27859">MSEESKDAAAQGEFEIVREFEVAASPEQVWDAITTGTAGWLWPMEYEPREGGQAPFGGTVVAWDPPRRLTARSEDVSQEQRAQTFNQLDHLIQPREGGGCRVRYVHSGIFVEDWDNQYEGADKHTDFYLHTLRQYLEHFPGRQAAFATFDAPGASVSPGALERVSRALGLPDEGAEGERAVVALPGAGEAEAVVDYRNRYFLGLRTGQAMYRVFGRHHFGAPVGVSIHQFAPDADVAKEQAAWQEFLGGLFS</sequence>
<feature type="domain" description="Activator of Hsp90 ATPase homologue 1/2-like C-terminal" evidence="2">
    <location>
        <begin position="24"/>
        <end position="137"/>
    </location>
</feature>
<dbReference type="OrthoDB" id="8417725at2"/>